<dbReference type="InterPro" id="IPR038883">
    <property type="entry name" value="AN11006-like"/>
</dbReference>
<dbReference type="EMBL" id="NKHZ01000060">
    <property type="protein sequence ID" value="PNS16147.1"/>
    <property type="molecule type" value="Genomic_DNA"/>
</dbReference>
<accession>A0A2K1QLW0</accession>
<dbReference type="AlphaFoldDB" id="A0A2K1QLW0"/>
<protein>
    <submittedName>
        <fullName evidence="1">Uncharacterized protein</fullName>
    </submittedName>
</protein>
<dbReference type="InParanoid" id="A0A2K1QLW0"/>
<sequence>MSPETGQPLKDQVRKKAIHAVDTAAPTNNGETNHQVLFVGSNSAFTFEKTVLQDGQFAGRTAFIIDPVPPAKNVFPFMGLPFEIRLMVYRDVLVLLSKKYIHGGHRIQPAQFTMVARPLHTKGSSTRRVGIKTTEPELKTIISLLHVDRRIRAEALPIFLGANTFIFGRSALCTIFLDLFATQRNFVKRLEITDKIIIRSARSFSFALANLMHLEELVLPATCLEPDNAVLFEEYFYTAEIMGPLAPGKEYQAVERFMGVLDTKHSCVVCGKVTKKGCGLRRAHPCKHDCCAIVTRLLTDFESELYKVMGWTRREVRE</sequence>
<reference evidence="1 2" key="1">
    <citation type="submission" date="2017-06" db="EMBL/GenBank/DDBJ databases">
        <title>Draft genome sequence of a variant of Elsinoe murrayae.</title>
        <authorList>
            <person name="Cheng Q."/>
        </authorList>
    </citation>
    <scope>NUCLEOTIDE SEQUENCE [LARGE SCALE GENOMIC DNA]</scope>
    <source>
        <strain evidence="1 2">CQ-2017a</strain>
    </source>
</reference>
<evidence type="ECO:0000313" key="1">
    <source>
        <dbReference type="EMBL" id="PNS16147.1"/>
    </source>
</evidence>
<gene>
    <name evidence="1" type="ORF">CAC42_4548</name>
</gene>
<dbReference type="PANTHER" id="PTHR42085:SF2">
    <property type="entry name" value="F-BOX DOMAIN-CONTAINING PROTEIN"/>
    <property type="match status" value="1"/>
</dbReference>
<comment type="caution">
    <text evidence="1">The sequence shown here is derived from an EMBL/GenBank/DDBJ whole genome shotgun (WGS) entry which is preliminary data.</text>
</comment>
<dbReference type="PANTHER" id="PTHR42085">
    <property type="entry name" value="F-BOX DOMAIN-CONTAINING PROTEIN"/>
    <property type="match status" value="1"/>
</dbReference>
<proteinExistence type="predicted"/>
<name>A0A2K1QLW0_9PEZI</name>
<organism evidence="1 2">
    <name type="scientific">Sphaceloma murrayae</name>
    <dbReference type="NCBI Taxonomy" id="2082308"/>
    <lineage>
        <taxon>Eukaryota</taxon>
        <taxon>Fungi</taxon>
        <taxon>Dikarya</taxon>
        <taxon>Ascomycota</taxon>
        <taxon>Pezizomycotina</taxon>
        <taxon>Dothideomycetes</taxon>
        <taxon>Dothideomycetidae</taxon>
        <taxon>Myriangiales</taxon>
        <taxon>Elsinoaceae</taxon>
        <taxon>Sphaceloma</taxon>
    </lineage>
</organism>
<dbReference type="Proteomes" id="UP000243797">
    <property type="component" value="Unassembled WGS sequence"/>
</dbReference>
<dbReference type="OrthoDB" id="2951834at2759"/>
<evidence type="ECO:0000313" key="2">
    <source>
        <dbReference type="Proteomes" id="UP000243797"/>
    </source>
</evidence>
<keyword evidence="2" id="KW-1185">Reference proteome</keyword>